<protein>
    <submittedName>
        <fullName evidence="2">Uncharacterized protein</fullName>
    </submittedName>
</protein>
<evidence type="ECO:0000313" key="3">
    <source>
        <dbReference type="Proteomes" id="UP001165586"/>
    </source>
</evidence>
<dbReference type="Proteomes" id="UP001165586">
    <property type="component" value="Unassembled WGS sequence"/>
</dbReference>
<name>A0ABT2H5C5_9MICO</name>
<accession>A0ABT2H5C5</accession>
<reference evidence="2" key="1">
    <citation type="submission" date="2022-08" db="EMBL/GenBank/DDBJ databases">
        <authorList>
            <person name="Deng Y."/>
            <person name="Han X.-F."/>
            <person name="Zhang Y.-Q."/>
        </authorList>
    </citation>
    <scope>NUCLEOTIDE SEQUENCE</scope>
    <source>
        <strain evidence="2">CPCC 203386</strain>
    </source>
</reference>
<dbReference type="EMBL" id="JANLCJ010000005">
    <property type="protein sequence ID" value="MCS5735133.1"/>
    <property type="molecule type" value="Genomic_DNA"/>
</dbReference>
<proteinExistence type="predicted"/>
<evidence type="ECO:0000256" key="1">
    <source>
        <dbReference type="SAM" id="MobiDB-lite"/>
    </source>
</evidence>
<sequence length="111" mass="12214">MERIHYAGDSLLTGTEIARALLEYANALAKNEQSATVYIPVRHADGSIGRANFLIGPASQLVAESESSPFDEVVDPELVEWLTRQSDKLRPARPVSDDGEPDEHLNQVDEL</sequence>
<comment type="caution">
    <text evidence="2">The sequence shown here is derived from an EMBL/GenBank/DDBJ whole genome shotgun (WGS) entry which is preliminary data.</text>
</comment>
<feature type="compositionally biased region" description="Basic and acidic residues" evidence="1">
    <location>
        <begin position="102"/>
        <end position="111"/>
    </location>
</feature>
<gene>
    <name evidence="2" type="ORF">N1032_15410</name>
</gene>
<evidence type="ECO:0000313" key="2">
    <source>
        <dbReference type="EMBL" id="MCS5735133.1"/>
    </source>
</evidence>
<feature type="region of interest" description="Disordered" evidence="1">
    <location>
        <begin position="85"/>
        <end position="111"/>
    </location>
</feature>
<dbReference type="RefSeq" id="WP_259540041.1">
    <property type="nucleotide sequence ID" value="NZ_JANLCJ010000005.1"/>
</dbReference>
<keyword evidence="3" id="KW-1185">Reference proteome</keyword>
<organism evidence="2 3">
    <name type="scientific">Herbiconiux daphne</name>
    <dbReference type="NCBI Taxonomy" id="2970914"/>
    <lineage>
        <taxon>Bacteria</taxon>
        <taxon>Bacillati</taxon>
        <taxon>Actinomycetota</taxon>
        <taxon>Actinomycetes</taxon>
        <taxon>Micrococcales</taxon>
        <taxon>Microbacteriaceae</taxon>
        <taxon>Herbiconiux</taxon>
    </lineage>
</organism>